<evidence type="ECO:0000256" key="6">
    <source>
        <dbReference type="ARBA" id="ARBA00022989"/>
    </source>
</evidence>
<dbReference type="GO" id="GO:0005886">
    <property type="term" value="C:plasma membrane"/>
    <property type="evidence" value="ECO:0007669"/>
    <property type="project" value="UniProtKB-SubCell"/>
</dbReference>
<organism evidence="11 12">
    <name type="scientific">Ketogulonicigenium vulgare (strain WSH-001)</name>
    <dbReference type="NCBI Taxonomy" id="759362"/>
    <lineage>
        <taxon>Bacteria</taxon>
        <taxon>Pseudomonadati</taxon>
        <taxon>Pseudomonadota</taxon>
        <taxon>Alphaproteobacteria</taxon>
        <taxon>Rhodobacterales</taxon>
        <taxon>Roseobacteraceae</taxon>
        <taxon>Ketogulonicigenium</taxon>
    </lineage>
</organism>
<gene>
    <name evidence="11" type="ordered locus">KVU_2211</name>
</gene>
<reference evidence="11 12" key="1">
    <citation type="journal article" date="2011" name="J. Bacteriol.">
        <title>Complete genome sequence of the industrial strain Ketogulonicigenium vulgare WSH-001.</title>
        <authorList>
            <person name="Liu L."/>
            <person name="Li Y."/>
            <person name="Zhang J."/>
            <person name="Zhou Z."/>
            <person name="Liu J."/>
            <person name="Li X."/>
            <person name="Zhou J."/>
            <person name="Du G."/>
            <person name="Wang L."/>
            <person name="Chen J."/>
        </authorList>
    </citation>
    <scope>NUCLEOTIDE SEQUENCE [LARGE SCALE GENOMIC DNA]</scope>
    <source>
        <strain evidence="11 12">WSH-001</strain>
    </source>
</reference>
<dbReference type="InterPro" id="IPR007387">
    <property type="entry name" value="TRAP_DctQ"/>
</dbReference>
<dbReference type="AlphaFoldDB" id="F9Y653"/>
<dbReference type="GO" id="GO:0022857">
    <property type="term" value="F:transmembrane transporter activity"/>
    <property type="evidence" value="ECO:0007669"/>
    <property type="project" value="UniProtKB-UniRule"/>
</dbReference>
<comment type="caution">
    <text evidence="9">Lacks conserved residue(s) required for the propagation of feature annotation.</text>
</comment>
<evidence type="ECO:0000259" key="10">
    <source>
        <dbReference type="Pfam" id="PF04290"/>
    </source>
</evidence>
<evidence type="ECO:0000256" key="8">
    <source>
        <dbReference type="ARBA" id="ARBA00038436"/>
    </source>
</evidence>
<accession>F9Y653</accession>
<dbReference type="InterPro" id="IPR055348">
    <property type="entry name" value="DctQ"/>
</dbReference>
<feature type="domain" description="Tripartite ATP-independent periplasmic transporters DctQ component" evidence="10">
    <location>
        <begin position="26"/>
        <end position="156"/>
    </location>
</feature>
<dbReference type="eggNOG" id="COG3090">
    <property type="taxonomic scope" value="Bacteria"/>
</dbReference>
<keyword evidence="2 9" id="KW-0813">Transport</keyword>
<dbReference type="OrthoDB" id="7854755at2"/>
<dbReference type="KEGG" id="kvl:KVU_2211"/>
<evidence type="ECO:0000256" key="3">
    <source>
        <dbReference type="ARBA" id="ARBA00022475"/>
    </source>
</evidence>
<dbReference type="Pfam" id="PF04290">
    <property type="entry name" value="DctQ"/>
    <property type="match status" value="1"/>
</dbReference>
<evidence type="ECO:0000256" key="4">
    <source>
        <dbReference type="ARBA" id="ARBA00022519"/>
    </source>
</evidence>
<comment type="function">
    <text evidence="9">Part of the tripartite ATP-independent periplasmic (TRAP) transport system.</text>
</comment>
<comment type="subcellular location">
    <subcellularLocation>
        <location evidence="1 9">Cell inner membrane</location>
        <topology evidence="1 9">Multi-pass membrane protein</topology>
    </subcellularLocation>
</comment>
<keyword evidence="5 9" id="KW-0812">Transmembrane</keyword>
<feature type="transmembrane region" description="Helical" evidence="9">
    <location>
        <begin position="92"/>
        <end position="112"/>
    </location>
</feature>
<evidence type="ECO:0000313" key="11">
    <source>
        <dbReference type="EMBL" id="AEM42050.1"/>
    </source>
</evidence>
<evidence type="ECO:0000256" key="1">
    <source>
        <dbReference type="ARBA" id="ARBA00004429"/>
    </source>
</evidence>
<evidence type="ECO:0000313" key="12">
    <source>
        <dbReference type="Proteomes" id="UP000000692"/>
    </source>
</evidence>
<comment type="similarity">
    <text evidence="8 9">Belongs to the TRAP transporter small permease family.</text>
</comment>
<dbReference type="EMBL" id="CP002018">
    <property type="protein sequence ID" value="AEM42050.1"/>
    <property type="molecule type" value="Genomic_DNA"/>
</dbReference>
<evidence type="ECO:0000256" key="9">
    <source>
        <dbReference type="RuleBase" id="RU369079"/>
    </source>
</evidence>
<name>F9Y653_KETVW</name>
<feature type="transmembrane region" description="Helical" evidence="9">
    <location>
        <begin position="132"/>
        <end position="152"/>
    </location>
</feature>
<comment type="subunit">
    <text evidence="9">The complex comprises the extracytoplasmic solute receptor protein and the two transmembrane proteins.</text>
</comment>
<dbReference type="HOGENOM" id="CLU_086356_8_6_5"/>
<protein>
    <recommendedName>
        <fullName evidence="9">TRAP transporter small permease protein</fullName>
    </recommendedName>
</protein>
<dbReference type="PANTHER" id="PTHR35011">
    <property type="entry name" value="2,3-DIKETO-L-GULONATE TRAP TRANSPORTER SMALL PERMEASE PROTEIN YIAM"/>
    <property type="match status" value="1"/>
</dbReference>
<feature type="transmembrane region" description="Helical" evidence="9">
    <location>
        <begin position="48"/>
        <end position="65"/>
    </location>
</feature>
<keyword evidence="12" id="KW-1185">Reference proteome</keyword>
<keyword evidence="7 9" id="KW-0472">Membrane</keyword>
<proteinExistence type="inferred from homology"/>
<keyword evidence="3" id="KW-1003">Cell membrane</keyword>
<keyword evidence="4 9" id="KW-0997">Cell inner membrane</keyword>
<evidence type="ECO:0000256" key="2">
    <source>
        <dbReference type="ARBA" id="ARBA00022448"/>
    </source>
</evidence>
<evidence type="ECO:0000256" key="7">
    <source>
        <dbReference type="ARBA" id="ARBA00023136"/>
    </source>
</evidence>
<sequence length="158" mass="16633">MTKALTLFGHLAALCARLAGAALLAMTALLLADVVGRAFGHPLFGAQELGEMGLLIVIFGAVALLDHRGGQIRVDLFASAMPKWLQASVDRLSAGLTAALWFTLAYATVQSAQLSQMFGLKSNILGLPKAPFQYALAAFVAIAGVGALLRLFQKVKHD</sequence>
<dbReference type="RefSeq" id="WP_013385435.1">
    <property type="nucleotide sequence ID" value="NC_017384.1"/>
</dbReference>
<keyword evidence="6 9" id="KW-1133">Transmembrane helix</keyword>
<evidence type="ECO:0000256" key="5">
    <source>
        <dbReference type="ARBA" id="ARBA00022692"/>
    </source>
</evidence>
<dbReference type="Proteomes" id="UP000000692">
    <property type="component" value="Chromosome"/>
</dbReference>